<evidence type="ECO:0000313" key="2">
    <source>
        <dbReference type="EMBL" id="NKX43934.1"/>
    </source>
</evidence>
<organism evidence="2 3">
    <name type="scientific">Roseicyclus persicicus</name>
    <dbReference type="NCBI Taxonomy" id="2650661"/>
    <lineage>
        <taxon>Bacteria</taxon>
        <taxon>Pseudomonadati</taxon>
        <taxon>Pseudomonadota</taxon>
        <taxon>Alphaproteobacteria</taxon>
        <taxon>Rhodobacterales</taxon>
        <taxon>Roseobacteraceae</taxon>
        <taxon>Roseicyclus</taxon>
    </lineage>
</organism>
<protein>
    <recommendedName>
        <fullName evidence="4">Apolipoprotein acyltransferase</fullName>
    </recommendedName>
</protein>
<evidence type="ECO:0000313" key="3">
    <source>
        <dbReference type="Proteomes" id="UP000526408"/>
    </source>
</evidence>
<keyword evidence="3" id="KW-1185">Reference proteome</keyword>
<evidence type="ECO:0000256" key="1">
    <source>
        <dbReference type="SAM" id="Phobius"/>
    </source>
</evidence>
<proteinExistence type="predicted"/>
<feature type="transmembrane region" description="Helical" evidence="1">
    <location>
        <begin position="30"/>
        <end position="50"/>
    </location>
</feature>
<gene>
    <name evidence="2" type="ORF">HCU73_04970</name>
</gene>
<reference evidence="2 3" key="1">
    <citation type="submission" date="2020-04" db="EMBL/GenBank/DDBJ databases">
        <authorList>
            <person name="Yoon J."/>
        </authorList>
    </citation>
    <scope>NUCLEOTIDE SEQUENCE [LARGE SCALE GENOMIC DNA]</scope>
    <source>
        <strain evidence="2 3">KMU-115</strain>
    </source>
</reference>
<keyword evidence="1" id="KW-0812">Transmembrane</keyword>
<evidence type="ECO:0008006" key="4">
    <source>
        <dbReference type="Google" id="ProtNLM"/>
    </source>
</evidence>
<name>A0A7X6JY11_9RHOB</name>
<accession>A0A7X6JY11</accession>
<dbReference type="AlphaFoldDB" id="A0A7X6JY11"/>
<dbReference type="Proteomes" id="UP000526408">
    <property type="component" value="Unassembled WGS sequence"/>
</dbReference>
<dbReference type="RefSeq" id="WP_168622269.1">
    <property type="nucleotide sequence ID" value="NZ_JAAZQQ010000001.1"/>
</dbReference>
<dbReference type="EMBL" id="JAAZQQ010000001">
    <property type="protein sequence ID" value="NKX43934.1"/>
    <property type="molecule type" value="Genomic_DNA"/>
</dbReference>
<keyword evidence="1" id="KW-0472">Membrane</keyword>
<comment type="caution">
    <text evidence="2">The sequence shown here is derived from an EMBL/GenBank/DDBJ whole genome shotgun (WGS) entry which is preliminary data.</text>
</comment>
<keyword evidence="1" id="KW-1133">Transmembrane helix</keyword>
<sequence>MLNFIGGGLGIVLGLWTARRRGGNRLDLLHYATIFGILGFILGAFAMLVIPAPG</sequence>